<evidence type="ECO:0000256" key="5">
    <source>
        <dbReference type="ARBA" id="ARBA00022519"/>
    </source>
</evidence>
<evidence type="ECO:0000256" key="2">
    <source>
        <dbReference type="ARBA" id="ARBA00021549"/>
    </source>
</evidence>
<evidence type="ECO:0000256" key="3">
    <source>
        <dbReference type="ARBA" id="ARBA00022475"/>
    </source>
</evidence>
<dbReference type="PROSITE" id="PS00409">
    <property type="entry name" value="PROKAR_NTER_METHYL"/>
    <property type="match status" value="1"/>
</dbReference>
<dbReference type="GO" id="GO:0015628">
    <property type="term" value="P:protein secretion by the type II secretion system"/>
    <property type="evidence" value="ECO:0007669"/>
    <property type="project" value="InterPro"/>
</dbReference>
<evidence type="ECO:0000256" key="4">
    <source>
        <dbReference type="ARBA" id="ARBA00022481"/>
    </source>
</evidence>
<keyword evidence="14" id="KW-1185">Reference proteome</keyword>
<dbReference type="RefSeq" id="WP_150862694.1">
    <property type="nucleotide sequence ID" value="NZ_VYXP01000002.1"/>
</dbReference>
<dbReference type="Proteomes" id="UP000325372">
    <property type="component" value="Unassembled WGS sequence"/>
</dbReference>
<evidence type="ECO:0000313" key="13">
    <source>
        <dbReference type="EMBL" id="KAA9133133.1"/>
    </source>
</evidence>
<feature type="domain" description="General secretion pathway GspH" evidence="12">
    <location>
        <begin position="47"/>
        <end position="157"/>
    </location>
</feature>
<dbReference type="GO" id="GO:0005886">
    <property type="term" value="C:plasma membrane"/>
    <property type="evidence" value="ECO:0007669"/>
    <property type="project" value="UniProtKB-SubCell"/>
</dbReference>
<evidence type="ECO:0000256" key="10">
    <source>
        <dbReference type="ARBA" id="ARBA00030775"/>
    </source>
</evidence>
<dbReference type="Gene3D" id="3.55.40.10">
    <property type="entry name" value="minor pseudopilin epsh domain"/>
    <property type="match status" value="1"/>
</dbReference>
<evidence type="ECO:0000259" key="12">
    <source>
        <dbReference type="Pfam" id="PF12019"/>
    </source>
</evidence>
<dbReference type="NCBIfam" id="TIGR02532">
    <property type="entry name" value="IV_pilin_GFxxxE"/>
    <property type="match status" value="1"/>
</dbReference>
<comment type="caution">
    <text evidence="13">The sequence shown here is derived from an EMBL/GenBank/DDBJ whole genome shotgun (WGS) entry which is preliminary data.</text>
</comment>
<comment type="subcellular location">
    <subcellularLocation>
        <location evidence="1">Cell inner membrane</location>
        <topology evidence="1">Single-pass membrane protein</topology>
    </subcellularLocation>
</comment>
<keyword evidence="7 11" id="KW-1133">Transmembrane helix</keyword>
<name>A0A5N0TDG9_9GAMM</name>
<dbReference type="InterPro" id="IPR012902">
    <property type="entry name" value="N_methyl_site"/>
</dbReference>
<comment type="similarity">
    <text evidence="9">Belongs to the GSP H family.</text>
</comment>
<gene>
    <name evidence="13" type="ORF">F3N42_01875</name>
</gene>
<dbReference type="EMBL" id="VYXP01000002">
    <property type="protein sequence ID" value="KAA9133133.1"/>
    <property type="molecule type" value="Genomic_DNA"/>
</dbReference>
<keyword evidence="8 11" id="KW-0472">Membrane</keyword>
<keyword evidence="6 11" id="KW-0812">Transmembrane</keyword>
<dbReference type="Pfam" id="PF12019">
    <property type="entry name" value="GspH"/>
    <property type="match status" value="1"/>
</dbReference>
<accession>A0A5N0TDG9</accession>
<evidence type="ECO:0000256" key="7">
    <source>
        <dbReference type="ARBA" id="ARBA00022989"/>
    </source>
</evidence>
<dbReference type="SUPFAM" id="SSF54523">
    <property type="entry name" value="Pili subunits"/>
    <property type="match status" value="1"/>
</dbReference>
<dbReference type="AlphaFoldDB" id="A0A5N0TDG9"/>
<evidence type="ECO:0000256" key="9">
    <source>
        <dbReference type="ARBA" id="ARBA00025772"/>
    </source>
</evidence>
<keyword evidence="4" id="KW-0488">Methylation</keyword>
<evidence type="ECO:0000256" key="1">
    <source>
        <dbReference type="ARBA" id="ARBA00004377"/>
    </source>
</evidence>
<evidence type="ECO:0000256" key="11">
    <source>
        <dbReference type="SAM" id="Phobius"/>
    </source>
</evidence>
<keyword evidence="3" id="KW-1003">Cell membrane</keyword>
<evidence type="ECO:0000313" key="14">
    <source>
        <dbReference type="Proteomes" id="UP000325372"/>
    </source>
</evidence>
<dbReference type="InterPro" id="IPR022346">
    <property type="entry name" value="T2SS_GspH"/>
</dbReference>
<protein>
    <recommendedName>
        <fullName evidence="2">Type II secretion system protein H</fullName>
    </recommendedName>
    <alternativeName>
        <fullName evidence="10">General secretion pathway protein H</fullName>
    </alternativeName>
</protein>
<proteinExistence type="inferred from homology"/>
<evidence type="ECO:0000256" key="6">
    <source>
        <dbReference type="ARBA" id="ARBA00022692"/>
    </source>
</evidence>
<reference evidence="13 14" key="1">
    <citation type="submission" date="2019-09" db="EMBL/GenBank/DDBJ databases">
        <title>Wenzhouxiangella sp. Genome sequencing and assembly.</title>
        <authorList>
            <person name="Zhang R."/>
        </authorList>
    </citation>
    <scope>NUCLEOTIDE SEQUENCE [LARGE SCALE GENOMIC DNA]</scope>
    <source>
        <strain evidence="13 14">W260</strain>
    </source>
</reference>
<sequence length="173" mass="18818">MNSIRRSAGFTLLELVIVIAVVAITVSLAAPSLVQTIRNNEVSSQGMELLGMLNLAKSEAVRRNTEVTLTLVTDSEGWDGFIEDPNNTAEIEGCVTGQLRCTFNENVALTGVSEVSFNNRGYIRNADDTWAGETFYLQHEQCSGDRQRRRVDITPTGQISSCQLACNSTAACP</sequence>
<organism evidence="13 14">
    <name type="scientific">Marinihelvus fidelis</name>
    <dbReference type="NCBI Taxonomy" id="2613842"/>
    <lineage>
        <taxon>Bacteria</taxon>
        <taxon>Pseudomonadati</taxon>
        <taxon>Pseudomonadota</taxon>
        <taxon>Gammaproteobacteria</taxon>
        <taxon>Chromatiales</taxon>
        <taxon>Wenzhouxiangellaceae</taxon>
        <taxon>Marinihelvus</taxon>
    </lineage>
</organism>
<keyword evidence="5" id="KW-0997">Cell inner membrane</keyword>
<dbReference type="GO" id="GO:0015627">
    <property type="term" value="C:type II protein secretion system complex"/>
    <property type="evidence" value="ECO:0007669"/>
    <property type="project" value="InterPro"/>
</dbReference>
<dbReference type="InterPro" id="IPR045584">
    <property type="entry name" value="Pilin-like"/>
</dbReference>
<feature type="transmembrane region" description="Helical" evidence="11">
    <location>
        <begin position="12"/>
        <end position="34"/>
    </location>
</feature>
<evidence type="ECO:0000256" key="8">
    <source>
        <dbReference type="ARBA" id="ARBA00023136"/>
    </source>
</evidence>
<dbReference type="Pfam" id="PF07963">
    <property type="entry name" value="N_methyl"/>
    <property type="match status" value="1"/>
</dbReference>